<dbReference type="RefSeq" id="WP_135271551.1">
    <property type="nucleotide sequence ID" value="NZ_SRIB01000011.1"/>
</dbReference>
<evidence type="ECO:0000256" key="4">
    <source>
        <dbReference type="ARBA" id="ARBA00022777"/>
    </source>
</evidence>
<proteinExistence type="inferred from homology"/>
<dbReference type="CDD" id="cd24010">
    <property type="entry name" value="ASKHA_NBD_AcK_PK"/>
    <property type="match status" value="1"/>
</dbReference>
<keyword evidence="6" id="KW-0460">Magnesium</keyword>
<dbReference type="GO" id="GO:0005737">
    <property type="term" value="C:cytoplasm"/>
    <property type="evidence" value="ECO:0007669"/>
    <property type="project" value="UniProtKB-SubCell"/>
</dbReference>
<dbReference type="PROSITE" id="PS01075">
    <property type="entry name" value="ACETATE_KINASE_1"/>
    <property type="match status" value="1"/>
</dbReference>
<keyword evidence="5 6" id="KW-0067">ATP-binding</keyword>
<reference evidence="8 9" key="1">
    <citation type="submission" date="2019-03" db="EMBL/GenBank/DDBJ databases">
        <title>Draft genome sequence data and analysis of a Fermenting Bacterium, Soehngenia longevitae strain 1933PT, isolated from petroleum reservoir in Azerbaijan.</title>
        <authorList>
            <person name="Grouzdev D.S."/>
            <person name="Bidzhieva S.K."/>
            <person name="Sokolova D.S."/>
            <person name="Tourova T.P."/>
            <person name="Poltaraus A.B."/>
            <person name="Nazina T.N."/>
        </authorList>
    </citation>
    <scope>NUCLEOTIDE SEQUENCE [LARGE SCALE GENOMIC DNA]</scope>
    <source>
        <strain evidence="8 9">1933P</strain>
    </source>
</reference>
<dbReference type="PROSITE" id="PS01076">
    <property type="entry name" value="ACETATE_KINASE_2"/>
    <property type="match status" value="1"/>
</dbReference>
<evidence type="ECO:0000256" key="7">
    <source>
        <dbReference type="RuleBase" id="RU003835"/>
    </source>
</evidence>
<feature type="binding site" evidence="6">
    <location>
        <position position="384"/>
    </location>
    <ligand>
        <name>Mg(2+)</name>
        <dbReference type="ChEBI" id="CHEBI:18420"/>
    </ligand>
</feature>
<comment type="subunit">
    <text evidence="6">Homodimer.</text>
</comment>
<dbReference type="Pfam" id="PF00871">
    <property type="entry name" value="Acetate_kinase"/>
    <property type="match status" value="1"/>
</dbReference>
<keyword evidence="9" id="KW-1185">Reference proteome</keyword>
<dbReference type="PANTHER" id="PTHR21060:SF15">
    <property type="entry name" value="ACETATE KINASE-RELATED"/>
    <property type="match status" value="1"/>
</dbReference>
<evidence type="ECO:0000256" key="3">
    <source>
        <dbReference type="ARBA" id="ARBA00022741"/>
    </source>
</evidence>
<organism evidence="8 9">
    <name type="scientific">Soehngenia longivitae</name>
    <dbReference type="NCBI Taxonomy" id="2562294"/>
    <lineage>
        <taxon>Bacteria</taxon>
        <taxon>Bacillati</taxon>
        <taxon>Bacillota</taxon>
        <taxon>Tissierellia</taxon>
        <taxon>Tissierellales</taxon>
        <taxon>Tissierellaceae</taxon>
        <taxon>Soehngenia</taxon>
    </lineage>
</organism>
<feature type="binding site" evidence="6">
    <location>
        <begin position="331"/>
        <end position="335"/>
    </location>
    <ligand>
        <name>ATP</name>
        <dbReference type="ChEBI" id="CHEBI:30616"/>
    </ligand>
</feature>
<feature type="binding site" evidence="6">
    <location>
        <position position="91"/>
    </location>
    <ligand>
        <name>substrate</name>
    </ligand>
</feature>
<evidence type="ECO:0000313" key="9">
    <source>
        <dbReference type="Proteomes" id="UP000298381"/>
    </source>
</evidence>
<feature type="binding site" evidence="6">
    <location>
        <begin position="208"/>
        <end position="212"/>
    </location>
    <ligand>
        <name>ATP</name>
        <dbReference type="ChEBI" id="CHEBI:30616"/>
    </ligand>
</feature>
<dbReference type="HAMAP" id="MF_00020">
    <property type="entry name" value="Acetate_kinase"/>
    <property type="match status" value="1"/>
</dbReference>
<dbReference type="GO" id="GO:0000287">
    <property type="term" value="F:magnesium ion binding"/>
    <property type="evidence" value="ECO:0007669"/>
    <property type="project" value="UniProtKB-UniRule"/>
</dbReference>
<dbReference type="InterPro" id="IPR043129">
    <property type="entry name" value="ATPase_NBD"/>
</dbReference>
<dbReference type="InterPro" id="IPR023865">
    <property type="entry name" value="Aliphatic_acid_kinase_CS"/>
</dbReference>
<feature type="active site" description="Proton donor/acceptor" evidence="6">
    <location>
        <position position="148"/>
    </location>
</feature>
<accession>A0A4Z0D231</accession>
<comment type="subcellular location">
    <subcellularLocation>
        <location evidence="6">Cytoplasm</location>
    </subcellularLocation>
</comment>
<feature type="site" description="Transition state stabilizer" evidence="6">
    <location>
        <position position="241"/>
    </location>
</feature>
<dbReference type="EC" id="2.7.2.1" evidence="6"/>
<keyword evidence="2 6" id="KW-0808">Transferase</keyword>
<keyword evidence="6" id="KW-0963">Cytoplasm</keyword>
<keyword evidence="6" id="KW-0479">Metal-binding</keyword>
<dbReference type="Proteomes" id="UP000298381">
    <property type="component" value="Unassembled WGS sequence"/>
</dbReference>
<protein>
    <recommendedName>
        <fullName evidence="6">Acetate kinase</fullName>
        <ecNumber evidence="6">2.7.2.1</ecNumber>
    </recommendedName>
    <alternativeName>
        <fullName evidence="6">Acetokinase</fullName>
    </alternativeName>
</protein>
<dbReference type="AlphaFoldDB" id="A0A4Z0D231"/>
<dbReference type="GO" id="GO:0006083">
    <property type="term" value="P:acetate metabolic process"/>
    <property type="evidence" value="ECO:0007669"/>
    <property type="project" value="TreeGrafter"/>
</dbReference>
<feature type="site" description="Transition state stabilizer" evidence="6">
    <location>
        <position position="180"/>
    </location>
</feature>
<keyword evidence="4 6" id="KW-0418">Kinase</keyword>
<dbReference type="EMBL" id="SRIB01000011">
    <property type="protein sequence ID" value="TFZ39587.1"/>
    <property type="molecule type" value="Genomic_DNA"/>
</dbReference>
<evidence type="ECO:0000256" key="5">
    <source>
        <dbReference type="ARBA" id="ARBA00022840"/>
    </source>
</evidence>
<evidence type="ECO:0000256" key="6">
    <source>
        <dbReference type="HAMAP-Rule" id="MF_00020"/>
    </source>
</evidence>
<feature type="binding site" evidence="6">
    <location>
        <position position="14"/>
    </location>
    <ligand>
        <name>ATP</name>
        <dbReference type="ChEBI" id="CHEBI:30616"/>
    </ligand>
</feature>
<comment type="function">
    <text evidence="6">Catalyzes the formation of acetyl phosphate from acetate and ATP. Can also catalyze the reverse reaction.</text>
</comment>
<dbReference type="GO" id="GO:0005524">
    <property type="term" value="F:ATP binding"/>
    <property type="evidence" value="ECO:0007669"/>
    <property type="project" value="UniProtKB-KW"/>
</dbReference>
<gene>
    <name evidence="6" type="primary">ackA</name>
    <name evidence="8" type="ORF">E4100_08160</name>
</gene>
<sequence>MDILVINCGSSSLKYQLIDMEGEKVLAKGLVERIGIEGSRIKHEPINAEKVVIEEPIQDHKKALKMVVEAIVSKEHGVIESMNQITAVGHRVVHGGEDFSKSVIITDKVMEALEKNIELAPLHNPPNITGIEACKAIMPDVPMVAVFDTAFHQTIPEENYIYAIPYEYYEKYKIRRYGFHGTSHKYVAFRTAEILGRDLKDLNIVTCHLGNGASITAIKSGVSIDTSMGFTPLEGLAMGTRSGNIDPAIIPFLMKKENMSCDEVNDVLNKESGVLGVSGISSDFRDLEDEAAKGNKRAQLALNLFANRVKKYIAAYIAELGRVDAIVFTAGVGENSPLIRKMVCDGLNFIGVSIDNELNDVKGKERIISSEDSKVKVLIVPTNEELMIARETMELVK</sequence>
<dbReference type="NCBIfam" id="TIGR00016">
    <property type="entry name" value="ackA"/>
    <property type="match status" value="1"/>
</dbReference>
<dbReference type="UniPathway" id="UPA00340">
    <property type="reaction ID" value="UER00458"/>
</dbReference>
<evidence type="ECO:0000256" key="2">
    <source>
        <dbReference type="ARBA" id="ARBA00022679"/>
    </source>
</evidence>
<dbReference type="GO" id="GO:0008776">
    <property type="term" value="F:acetate kinase activity"/>
    <property type="evidence" value="ECO:0007669"/>
    <property type="project" value="UniProtKB-UniRule"/>
</dbReference>
<dbReference type="Gene3D" id="3.30.420.40">
    <property type="match status" value="2"/>
</dbReference>
<name>A0A4Z0D231_9FIRM</name>
<feature type="binding site" evidence="6">
    <location>
        <begin position="283"/>
        <end position="285"/>
    </location>
    <ligand>
        <name>ATP</name>
        <dbReference type="ChEBI" id="CHEBI:30616"/>
    </ligand>
</feature>
<evidence type="ECO:0000313" key="8">
    <source>
        <dbReference type="EMBL" id="TFZ39587.1"/>
    </source>
</evidence>
<dbReference type="SUPFAM" id="SSF53067">
    <property type="entry name" value="Actin-like ATPase domain"/>
    <property type="match status" value="2"/>
</dbReference>
<comment type="pathway">
    <text evidence="6">Metabolic intermediate biosynthesis; acetyl-CoA biosynthesis; acetyl-CoA from acetate: step 1/2.</text>
</comment>
<dbReference type="PRINTS" id="PR00471">
    <property type="entry name" value="ACETATEKNASE"/>
</dbReference>
<dbReference type="InterPro" id="IPR004372">
    <property type="entry name" value="Ac/propionate_kinase"/>
</dbReference>
<keyword evidence="3 6" id="KW-0547">Nucleotide-binding</keyword>
<dbReference type="PIRSF" id="PIRSF000722">
    <property type="entry name" value="Acetate_prop_kin"/>
    <property type="match status" value="1"/>
</dbReference>
<comment type="caution">
    <text evidence="8">The sequence shown here is derived from an EMBL/GenBank/DDBJ whole genome shotgun (WGS) entry which is preliminary data.</text>
</comment>
<dbReference type="PANTHER" id="PTHR21060">
    <property type="entry name" value="ACETATE KINASE"/>
    <property type="match status" value="1"/>
</dbReference>
<dbReference type="GO" id="GO:0006085">
    <property type="term" value="P:acetyl-CoA biosynthetic process"/>
    <property type="evidence" value="ECO:0007669"/>
    <property type="project" value="UniProtKB-UniRule"/>
</dbReference>
<comment type="cofactor">
    <cofactor evidence="6">
        <name>Mg(2+)</name>
        <dbReference type="ChEBI" id="CHEBI:18420"/>
    </cofactor>
    <cofactor evidence="6">
        <name>Mn(2+)</name>
        <dbReference type="ChEBI" id="CHEBI:29035"/>
    </cofactor>
    <text evidence="6">Mg(2+). Can also accept Mn(2+).</text>
</comment>
<dbReference type="OrthoDB" id="9802453at2"/>
<feature type="binding site" evidence="6">
    <location>
        <position position="7"/>
    </location>
    <ligand>
        <name>Mg(2+)</name>
        <dbReference type="ChEBI" id="CHEBI:18420"/>
    </ligand>
</feature>
<comment type="similarity">
    <text evidence="1 6 7">Belongs to the acetokinase family.</text>
</comment>
<evidence type="ECO:0000256" key="1">
    <source>
        <dbReference type="ARBA" id="ARBA00008748"/>
    </source>
</evidence>
<dbReference type="InterPro" id="IPR000890">
    <property type="entry name" value="Aliphatic_acid_kin_short-chain"/>
</dbReference>
<comment type="catalytic activity">
    <reaction evidence="6">
        <text>acetate + ATP = acetyl phosphate + ADP</text>
        <dbReference type="Rhea" id="RHEA:11352"/>
        <dbReference type="ChEBI" id="CHEBI:22191"/>
        <dbReference type="ChEBI" id="CHEBI:30089"/>
        <dbReference type="ChEBI" id="CHEBI:30616"/>
        <dbReference type="ChEBI" id="CHEBI:456216"/>
        <dbReference type="EC" id="2.7.2.1"/>
    </reaction>
</comment>